<reference evidence="1 2" key="1">
    <citation type="submission" date="2014-05" db="EMBL/GenBank/DDBJ databases">
        <title>Genome Sequence of Flavobacterium sp. EM1321.</title>
        <authorList>
            <person name="Shin S.-K."/>
            <person name="Yi H."/>
        </authorList>
    </citation>
    <scope>NUCLEOTIDE SEQUENCE [LARGE SCALE GENOMIC DNA]</scope>
    <source>
        <strain evidence="1 2">EM1321</strain>
    </source>
</reference>
<gene>
    <name evidence="1" type="ORF">FEM21_20280</name>
</gene>
<dbReference type="RefSeq" id="WP_035660045.1">
    <property type="nucleotide sequence ID" value="NZ_JNCA01000017.1"/>
</dbReference>
<dbReference type="eggNOG" id="ENOG502Z7KY">
    <property type="taxonomic scope" value="Bacteria"/>
</dbReference>
<evidence type="ECO:0000313" key="2">
    <source>
        <dbReference type="Proteomes" id="UP000027064"/>
    </source>
</evidence>
<dbReference type="AlphaFoldDB" id="A0A066WR21"/>
<sequence length="185" mass="21352">MKSKLSSTDTESLLAILKERFEKNQNRHEGMEWNKVQTKLEANPEKLWSIMEMERTGGEPDVVAYDKNTNEYHFYDCSAESPKERRSLCYDRQALDARKENKPKNSVIDLVTEMGISLLSETQYRELQKLGKFDTKTSSWIETPADIRKLGGAIFADFRYGNVFVYHNGAESYYAARGFRGALKI</sequence>
<dbReference type="OrthoDB" id="8442276at2"/>
<dbReference type="InterPro" id="IPR025352">
    <property type="entry name" value="DUF4256"/>
</dbReference>
<dbReference type="PATRIC" id="fig|1492738.3.peg.2017"/>
<evidence type="ECO:0000313" key="1">
    <source>
        <dbReference type="EMBL" id="KDN55023.1"/>
    </source>
</evidence>
<dbReference type="STRING" id="1492738.FEM21_20280"/>
<dbReference type="EMBL" id="JNCA01000017">
    <property type="protein sequence ID" value="KDN55023.1"/>
    <property type="molecule type" value="Genomic_DNA"/>
</dbReference>
<comment type="caution">
    <text evidence="1">The sequence shown here is derived from an EMBL/GenBank/DDBJ whole genome shotgun (WGS) entry which is preliminary data.</text>
</comment>
<dbReference type="Pfam" id="PF14066">
    <property type="entry name" value="DUF4256"/>
    <property type="match status" value="1"/>
</dbReference>
<name>A0A066WR21_9FLAO</name>
<organism evidence="1 2">
    <name type="scientific">Flavobacterium seoulense</name>
    <dbReference type="NCBI Taxonomy" id="1492738"/>
    <lineage>
        <taxon>Bacteria</taxon>
        <taxon>Pseudomonadati</taxon>
        <taxon>Bacteroidota</taxon>
        <taxon>Flavobacteriia</taxon>
        <taxon>Flavobacteriales</taxon>
        <taxon>Flavobacteriaceae</taxon>
        <taxon>Flavobacterium</taxon>
    </lineage>
</organism>
<protein>
    <submittedName>
        <fullName evidence="1">PF14066 family protein</fullName>
    </submittedName>
</protein>
<dbReference type="Proteomes" id="UP000027064">
    <property type="component" value="Unassembled WGS sequence"/>
</dbReference>
<accession>A0A066WR21</accession>
<proteinExistence type="predicted"/>
<keyword evidence="2" id="KW-1185">Reference proteome</keyword>